<keyword evidence="7 14" id="KW-0418">Kinase</keyword>
<dbReference type="InterPro" id="IPR003660">
    <property type="entry name" value="HAMP_dom"/>
</dbReference>
<evidence type="ECO:0000256" key="3">
    <source>
        <dbReference type="ARBA" id="ARBA00012438"/>
    </source>
</evidence>
<evidence type="ECO:0000256" key="10">
    <source>
        <dbReference type="ARBA" id="ARBA00023136"/>
    </source>
</evidence>
<dbReference type="Pfam" id="PF02518">
    <property type="entry name" value="HATPase_c"/>
    <property type="match status" value="1"/>
</dbReference>
<dbReference type="PANTHER" id="PTHR45436">
    <property type="entry name" value="SENSOR HISTIDINE KINASE YKOH"/>
    <property type="match status" value="1"/>
</dbReference>
<dbReference type="InterPro" id="IPR003594">
    <property type="entry name" value="HATPase_dom"/>
</dbReference>
<feature type="domain" description="HAMP" evidence="13">
    <location>
        <begin position="188"/>
        <end position="241"/>
    </location>
</feature>
<dbReference type="EMBL" id="SZWE01000001">
    <property type="protein sequence ID" value="MRU14923.1"/>
    <property type="molecule type" value="Genomic_DNA"/>
</dbReference>
<evidence type="ECO:0000256" key="9">
    <source>
        <dbReference type="ARBA" id="ARBA00023012"/>
    </source>
</evidence>
<dbReference type="SMART" id="SM00388">
    <property type="entry name" value="HisKA"/>
    <property type="match status" value="1"/>
</dbReference>
<dbReference type="CDD" id="cd00082">
    <property type="entry name" value="HisKA"/>
    <property type="match status" value="1"/>
</dbReference>
<evidence type="ECO:0000259" key="13">
    <source>
        <dbReference type="PROSITE" id="PS50885"/>
    </source>
</evidence>
<dbReference type="PROSITE" id="PS50885">
    <property type="entry name" value="HAMP"/>
    <property type="match status" value="1"/>
</dbReference>
<dbReference type="InterPro" id="IPR003661">
    <property type="entry name" value="HisK_dim/P_dom"/>
</dbReference>
<evidence type="ECO:0000256" key="1">
    <source>
        <dbReference type="ARBA" id="ARBA00000085"/>
    </source>
</evidence>
<gene>
    <name evidence="14" type="ORF">FDP25_05700</name>
</gene>
<sequence length="451" mass="48829">MTPVLTRIFGDRGSLLRSIVVNVSLALLGCVILATSIIAWEFYEHLQERTALDLRQEAQEIAQQIRTDAPDLGLTSGALRFRGDKGVYRYTVFDRDMTPVVGGELAEMPKDARQRLLSQATSAPLKLGDNRMALTVQGPEDTTVLVSTETPKSGWGQVKSLLYELGEQVAWLAFGAVILMAAAIATARRIQAPLRKTAEQLKAVAPGTPDIRLGKADLPTEFAPFVASVNAALDRLEEGYQAQRDFSSNVAHEVRTPLAVLRSTIELVENTTLRNDLLEDLERLDRLFSQLIELARADAAGERAMTTVDLNRIAIDLAAEESLRALRQNRSLAVTGAGTAPAIGHAGLLNVALGNLVRNALAHSPEGTEIEIEVLASPPGWRVYDRGPGVPDDMKPVIFDRFERGKTNAHEGGVGIGLSIVWAVMQAHGGHCRVEDRKGGGAVFTLELPEA</sequence>
<keyword evidence="8 11" id="KW-1133">Transmembrane helix</keyword>
<dbReference type="Proteomes" id="UP000564704">
    <property type="component" value="Unassembled WGS sequence"/>
</dbReference>
<dbReference type="RefSeq" id="WP_154149775.1">
    <property type="nucleotide sequence ID" value="NZ_SZWE01000001.1"/>
</dbReference>
<evidence type="ECO:0000256" key="4">
    <source>
        <dbReference type="ARBA" id="ARBA00022553"/>
    </source>
</evidence>
<dbReference type="InterPro" id="IPR036890">
    <property type="entry name" value="HATPase_C_sf"/>
</dbReference>
<dbReference type="EC" id="2.7.13.3" evidence="3"/>
<dbReference type="InterPro" id="IPR050428">
    <property type="entry name" value="TCS_sensor_his_kinase"/>
</dbReference>
<dbReference type="GO" id="GO:0005886">
    <property type="term" value="C:plasma membrane"/>
    <property type="evidence" value="ECO:0007669"/>
    <property type="project" value="TreeGrafter"/>
</dbReference>
<dbReference type="PROSITE" id="PS50109">
    <property type="entry name" value="HIS_KIN"/>
    <property type="match status" value="1"/>
</dbReference>
<keyword evidence="4" id="KW-0597">Phosphoprotein</keyword>
<organism evidence="14 15">
    <name type="scientific">Roseovarius bejariae</name>
    <dbReference type="NCBI Taxonomy" id="2576383"/>
    <lineage>
        <taxon>Bacteria</taxon>
        <taxon>Pseudomonadati</taxon>
        <taxon>Pseudomonadota</taxon>
        <taxon>Alphaproteobacteria</taxon>
        <taxon>Rhodobacterales</taxon>
        <taxon>Roseobacteraceae</taxon>
        <taxon>Roseovarius</taxon>
    </lineage>
</organism>
<dbReference type="Gene3D" id="1.10.287.130">
    <property type="match status" value="1"/>
</dbReference>
<evidence type="ECO:0000313" key="14">
    <source>
        <dbReference type="EMBL" id="MRU14923.1"/>
    </source>
</evidence>
<dbReference type="Gene3D" id="3.30.565.10">
    <property type="entry name" value="Histidine kinase-like ATPase, C-terminal domain"/>
    <property type="match status" value="1"/>
</dbReference>
<dbReference type="SUPFAM" id="SSF47384">
    <property type="entry name" value="Homodimeric domain of signal transducing histidine kinase"/>
    <property type="match status" value="1"/>
</dbReference>
<dbReference type="PRINTS" id="PR00344">
    <property type="entry name" value="BCTRLSENSOR"/>
</dbReference>
<evidence type="ECO:0000313" key="15">
    <source>
        <dbReference type="Proteomes" id="UP000564704"/>
    </source>
</evidence>
<evidence type="ECO:0000259" key="12">
    <source>
        <dbReference type="PROSITE" id="PS50109"/>
    </source>
</evidence>
<dbReference type="AlphaFoldDB" id="A0A844CZ67"/>
<keyword evidence="6 11" id="KW-0812">Transmembrane</keyword>
<accession>A0A844CZ67</accession>
<comment type="catalytic activity">
    <reaction evidence="1">
        <text>ATP + protein L-histidine = ADP + protein N-phospho-L-histidine.</text>
        <dbReference type="EC" id="2.7.13.3"/>
    </reaction>
</comment>
<evidence type="ECO:0000256" key="2">
    <source>
        <dbReference type="ARBA" id="ARBA00004141"/>
    </source>
</evidence>
<evidence type="ECO:0000256" key="8">
    <source>
        <dbReference type="ARBA" id="ARBA00022989"/>
    </source>
</evidence>
<dbReference type="PROSITE" id="PS51257">
    <property type="entry name" value="PROKAR_LIPOPROTEIN"/>
    <property type="match status" value="1"/>
</dbReference>
<protein>
    <recommendedName>
        <fullName evidence="3">histidine kinase</fullName>
        <ecNumber evidence="3">2.7.13.3</ecNumber>
    </recommendedName>
</protein>
<evidence type="ECO:0000256" key="5">
    <source>
        <dbReference type="ARBA" id="ARBA00022679"/>
    </source>
</evidence>
<keyword evidence="15" id="KW-1185">Reference proteome</keyword>
<comment type="subcellular location">
    <subcellularLocation>
        <location evidence="2">Membrane</location>
        <topology evidence="2">Multi-pass membrane protein</topology>
    </subcellularLocation>
</comment>
<dbReference type="GO" id="GO:0000155">
    <property type="term" value="F:phosphorelay sensor kinase activity"/>
    <property type="evidence" value="ECO:0007669"/>
    <property type="project" value="InterPro"/>
</dbReference>
<dbReference type="Pfam" id="PF00512">
    <property type="entry name" value="HisKA"/>
    <property type="match status" value="1"/>
</dbReference>
<name>A0A844CZ67_9RHOB</name>
<dbReference type="InterPro" id="IPR036097">
    <property type="entry name" value="HisK_dim/P_sf"/>
</dbReference>
<comment type="caution">
    <text evidence="14">The sequence shown here is derived from an EMBL/GenBank/DDBJ whole genome shotgun (WGS) entry which is preliminary data.</text>
</comment>
<evidence type="ECO:0000256" key="6">
    <source>
        <dbReference type="ARBA" id="ARBA00022692"/>
    </source>
</evidence>
<dbReference type="SUPFAM" id="SSF55874">
    <property type="entry name" value="ATPase domain of HSP90 chaperone/DNA topoisomerase II/histidine kinase"/>
    <property type="match status" value="1"/>
</dbReference>
<dbReference type="InterPro" id="IPR004358">
    <property type="entry name" value="Sig_transdc_His_kin-like_C"/>
</dbReference>
<feature type="domain" description="Histidine kinase" evidence="12">
    <location>
        <begin position="249"/>
        <end position="451"/>
    </location>
</feature>
<dbReference type="PANTHER" id="PTHR45436:SF15">
    <property type="entry name" value="SENSOR HISTIDINE KINASE CUSS"/>
    <property type="match status" value="1"/>
</dbReference>
<evidence type="ECO:0000256" key="11">
    <source>
        <dbReference type="SAM" id="Phobius"/>
    </source>
</evidence>
<keyword evidence="5" id="KW-0808">Transferase</keyword>
<keyword evidence="9" id="KW-0902">Two-component regulatory system</keyword>
<proteinExistence type="predicted"/>
<reference evidence="14 15" key="1">
    <citation type="submission" date="2019-05" db="EMBL/GenBank/DDBJ databases">
        <title>Roseovarius bejariae sp. nov., a moderately halophylic bacterium isolated from a saline soil in Rambla Salada (Murcia).</title>
        <authorList>
            <person name="Castro D.J."/>
            <person name="Gomez-Altuve A."/>
            <person name="Reina J.C."/>
            <person name="Rodriguez M."/>
            <person name="Sampedro I."/>
            <person name="Llamas I."/>
            <person name="Martinez-Checa F."/>
        </authorList>
    </citation>
    <scope>NUCLEOTIDE SEQUENCE [LARGE SCALE GENOMIC DNA]</scope>
    <source>
        <strain evidence="14 15">A21</strain>
    </source>
</reference>
<dbReference type="SMART" id="SM00387">
    <property type="entry name" value="HATPase_c"/>
    <property type="match status" value="1"/>
</dbReference>
<keyword evidence="10 11" id="KW-0472">Membrane</keyword>
<dbReference type="InterPro" id="IPR005467">
    <property type="entry name" value="His_kinase_dom"/>
</dbReference>
<evidence type="ECO:0000256" key="7">
    <source>
        <dbReference type="ARBA" id="ARBA00022777"/>
    </source>
</evidence>
<dbReference type="OrthoDB" id="9809766at2"/>
<feature type="transmembrane region" description="Helical" evidence="11">
    <location>
        <begin position="20"/>
        <end position="40"/>
    </location>
</feature>